<dbReference type="EMBL" id="VHSH01000007">
    <property type="protein sequence ID" value="TQV77975.1"/>
    <property type="molecule type" value="Genomic_DNA"/>
</dbReference>
<dbReference type="AlphaFoldDB" id="A0A545TL79"/>
<reference evidence="1 2" key="1">
    <citation type="submission" date="2019-06" db="EMBL/GenBank/DDBJ databases">
        <title>Whole genome sequence for Rhodospirillaceae sp. R148.</title>
        <authorList>
            <person name="Wang G."/>
        </authorList>
    </citation>
    <scope>NUCLEOTIDE SEQUENCE [LARGE SCALE GENOMIC DNA]</scope>
    <source>
        <strain evidence="1 2">R148</strain>
    </source>
</reference>
<gene>
    <name evidence="1" type="ORF">FKG95_19445</name>
</gene>
<organism evidence="1 2">
    <name type="scientific">Denitrobaculum tricleocarpae</name>
    <dbReference type="NCBI Taxonomy" id="2591009"/>
    <lineage>
        <taxon>Bacteria</taxon>
        <taxon>Pseudomonadati</taxon>
        <taxon>Pseudomonadota</taxon>
        <taxon>Alphaproteobacteria</taxon>
        <taxon>Rhodospirillales</taxon>
        <taxon>Rhodospirillaceae</taxon>
        <taxon>Denitrobaculum</taxon>
    </lineage>
</organism>
<sequence length="261" mass="30178">MQERKGASCLYFGRVMHKRLRPFSHRFTYRTFAMLIDLDELPQLHRRLRFFSYNGSNIFSFSDRDHGARDGTPVRVWLDRKLAEQGVDLEGGQVQVLCMPRILGYVFNPLSIWFCRHRDGSLKAVIYEVRNTFGEHHSYVEAVDEDWSEGNALIQSCDKAFYVSPFIGMKARYNFRIKPPGKALSVVIRQQVPEGELLVATQNGKRSKLTSLALLSTLLRYPLMTFKVTGAIHWEALRLWIKGARFQQRPDRPSKAPARVN</sequence>
<evidence type="ECO:0000313" key="1">
    <source>
        <dbReference type="EMBL" id="TQV77975.1"/>
    </source>
</evidence>
<dbReference type="Proteomes" id="UP000315252">
    <property type="component" value="Unassembled WGS sequence"/>
</dbReference>
<protein>
    <submittedName>
        <fullName evidence="1">DUF1365 domain-containing protein</fullName>
    </submittedName>
</protein>
<accession>A0A545TL79</accession>
<dbReference type="OrthoDB" id="9778801at2"/>
<dbReference type="InterPro" id="IPR010775">
    <property type="entry name" value="DUF1365"/>
</dbReference>
<dbReference type="PANTHER" id="PTHR33973:SF4">
    <property type="entry name" value="OS07G0153300 PROTEIN"/>
    <property type="match status" value="1"/>
</dbReference>
<evidence type="ECO:0000313" key="2">
    <source>
        <dbReference type="Proteomes" id="UP000315252"/>
    </source>
</evidence>
<proteinExistence type="predicted"/>
<keyword evidence="2" id="KW-1185">Reference proteome</keyword>
<dbReference type="Pfam" id="PF07103">
    <property type="entry name" value="DUF1365"/>
    <property type="match status" value="1"/>
</dbReference>
<dbReference type="PANTHER" id="PTHR33973">
    <property type="entry name" value="OS07G0153300 PROTEIN"/>
    <property type="match status" value="1"/>
</dbReference>
<comment type="caution">
    <text evidence="1">The sequence shown here is derived from an EMBL/GenBank/DDBJ whole genome shotgun (WGS) entry which is preliminary data.</text>
</comment>
<name>A0A545TL79_9PROT</name>